<feature type="transmembrane region" description="Helical" evidence="7">
    <location>
        <begin position="117"/>
        <end position="138"/>
    </location>
</feature>
<protein>
    <submittedName>
        <fullName evidence="9">Putative metabolite transport protein CsbC</fullName>
    </submittedName>
</protein>
<dbReference type="Pfam" id="PF00083">
    <property type="entry name" value="Sugar_tr"/>
    <property type="match status" value="1"/>
</dbReference>
<evidence type="ECO:0000256" key="3">
    <source>
        <dbReference type="ARBA" id="ARBA00022448"/>
    </source>
</evidence>
<gene>
    <name evidence="9" type="primary">csbC2</name>
    <name evidence="9" type="ORF">AXFE_34340</name>
</gene>
<name>A0A0D8HD39_9ACTN</name>
<dbReference type="AlphaFoldDB" id="A0A0D8HD39"/>
<feature type="transmembrane region" description="Helical" evidence="7">
    <location>
        <begin position="150"/>
        <end position="168"/>
    </location>
</feature>
<evidence type="ECO:0000313" key="9">
    <source>
        <dbReference type="EMBL" id="KJF15727.1"/>
    </source>
</evidence>
<dbReference type="PANTHER" id="PTHR48020">
    <property type="entry name" value="PROTON MYO-INOSITOL COTRANSPORTER"/>
    <property type="match status" value="1"/>
</dbReference>
<dbReference type="InterPro" id="IPR036259">
    <property type="entry name" value="MFS_trans_sf"/>
</dbReference>
<evidence type="ECO:0000256" key="6">
    <source>
        <dbReference type="ARBA" id="ARBA00023136"/>
    </source>
</evidence>
<feature type="transmembrane region" description="Helical" evidence="7">
    <location>
        <begin position="93"/>
        <end position="111"/>
    </location>
</feature>
<evidence type="ECO:0000256" key="2">
    <source>
        <dbReference type="ARBA" id="ARBA00010992"/>
    </source>
</evidence>
<keyword evidence="3" id="KW-0813">Transport</keyword>
<dbReference type="SUPFAM" id="SSF103473">
    <property type="entry name" value="MFS general substrate transporter"/>
    <property type="match status" value="1"/>
</dbReference>
<evidence type="ECO:0000313" key="10">
    <source>
        <dbReference type="Proteomes" id="UP000032360"/>
    </source>
</evidence>
<dbReference type="InterPro" id="IPR050814">
    <property type="entry name" value="Myo-inositol_Transporter"/>
</dbReference>
<keyword evidence="5 7" id="KW-1133">Transmembrane helix</keyword>
<dbReference type="GO" id="GO:0005886">
    <property type="term" value="C:plasma membrane"/>
    <property type="evidence" value="ECO:0007669"/>
    <property type="project" value="UniProtKB-SubCell"/>
</dbReference>
<dbReference type="PROSITE" id="PS50850">
    <property type="entry name" value="MFS"/>
    <property type="match status" value="1"/>
</dbReference>
<feature type="transmembrane region" description="Helical" evidence="7">
    <location>
        <begin position="21"/>
        <end position="52"/>
    </location>
</feature>
<sequence>MKTNPSARVTSEITTQTIRRHVFGAAAITALGGLLFGYDTGVVSGALLFLHVDFGRISSLDKELVTSLLLVGAMVGAFFAGKLADTIGRRRTVLITAVLFMVGVLGAGFSPSLLVLIIMRFVIGVAVGSASMVVPLYIGEAAPPNLRGALVSFNQLAITSGILSAYLVDYWTLLHSELAAHVWPSHHSRCCPICRHALSRGEPSLVDRPRSRR</sequence>
<comment type="caution">
    <text evidence="9">The sequence shown here is derived from an EMBL/GenBank/DDBJ whole genome shotgun (WGS) entry which is preliminary data.</text>
</comment>
<dbReference type="Proteomes" id="UP000032360">
    <property type="component" value="Unassembled WGS sequence"/>
</dbReference>
<dbReference type="InterPro" id="IPR020846">
    <property type="entry name" value="MFS_dom"/>
</dbReference>
<dbReference type="PROSITE" id="PS00217">
    <property type="entry name" value="SUGAR_TRANSPORT_2"/>
    <property type="match status" value="1"/>
</dbReference>
<evidence type="ECO:0000256" key="4">
    <source>
        <dbReference type="ARBA" id="ARBA00022692"/>
    </source>
</evidence>
<accession>A0A0D8HD39</accession>
<dbReference type="EMBL" id="JXYS01000130">
    <property type="protein sequence ID" value="KJF15727.1"/>
    <property type="molecule type" value="Genomic_DNA"/>
</dbReference>
<dbReference type="InterPro" id="IPR003663">
    <property type="entry name" value="Sugar/inositol_transpt"/>
</dbReference>
<dbReference type="STRING" id="1280514.AXFE_34340"/>
<dbReference type="PRINTS" id="PR00171">
    <property type="entry name" value="SUGRTRNSPORT"/>
</dbReference>
<keyword evidence="4 7" id="KW-0812">Transmembrane</keyword>
<evidence type="ECO:0000256" key="7">
    <source>
        <dbReference type="SAM" id="Phobius"/>
    </source>
</evidence>
<reference evidence="9 10" key="1">
    <citation type="submission" date="2015-01" db="EMBL/GenBank/DDBJ databases">
        <title>Draft genome of the acidophilic iron oxidizer Acidithrix ferrooxidans strain Py-F3.</title>
        <authorList>
            <person name="Poehlein A."/>
            <person name="Eisen S."/>
            <person name="Schloemann M."/>
            <person name="Johnson B.D."/>
            <person name="Daniel R."/>
            <person name="Muehling M."/>
        </authorList>
    </citation>
    <scope>NUCLEOTIDE SEQUENCE [LARGE SCALE GENOMIC DNA]</scope>
    <source>
        <strain evidence="9 10">Py-F3</strain>
    </source>
</reference>
<dbReference type="PANTHER" id="PTHR48020:SF12">
    <property type="entry name" value="PROTON MYO-INOSITOL COTRANSPORTER"/>
    <property type="match status" value="1"/>
</dbReference>
<comment type="similarity">
    <text evidence="2">Belongs to the major facilitator superfamily. Sugar transporter (TC 2.A.1.1) family.</text>
</comment>
<evidence type="ECO:0000256" key="5">
    <source>
        <dbReference type="ARBA" id="ARBA00022989"/>
    </source>
</evidence>
<evidence type="ECO:0000256" key="1">
    <source>
        <dbReference type="ARBA" id="ARBA00004651"/>
    </source>
</evidence>
<feature type="transmembrane region" description="Helical" evidence="7">
    <location>
        <begin position="64"/>
        <end position="81"/>
    </location>
</feature>
<keyword evidence="10" id="KW-1185">Reference proteome</keyword>
<comment type="subcellular location">
    <subcellularLocation>
        <location evidence="1">Cell membrane</location>
        <topology evidence="1">Multi-pass membrane protein</topology>
    </subcellularLocation>
</comment>
<dbReference type="InterPro" id="IPR005828">
    <property type="entry name" value="MFS_sugar_transport-like"/>
</dbReference>
<proteinExistence type="inferred from homology"/>
<dbReference type="PATRIC" id="fig|1280514.3.peg.4611"/>
<dbReference type="RefSeq" id="WP_200891344.1">
    <property type="nucleotide sequence ID" value="NZ_JXYS01000130.1"/>
</dbReference>
<dbReference type="Gene3D" id="1.20.1250.20">
    <property type="entry name" value="MFS general substrate transporter like domains"/>
    <property type="match status" value="1"/>
</dbReference>
<dbReference type="GO" id="GO:0022857">
    <property type="term" value="F:transmembrane transporter activity"/>
    <property type="evidence" value="ECO:0007669"/>
    <property type="project" value="InterPro"/>
</dbReference>
<feature type="domain" description="Major facilitator superfamily (MFS) profile" evidence="8">
    <location>
        <begin position="25"/>
        <end position="213"/>
    </location>
</feature>
<evidence type="ECO:0000259" key="8">
    <source>
        <dbReference type="PROSITE" id="PS50850"/>
    </source>
</evidence>
<dbReference type="InterPro" id="IPR005829">
    <property type="entry name" value="Sugar_transporter_CS"/>
</dbReference>
<keyword evidence="6 7" id="KW-0472">Membrane</keyword>
<organism evidence="9 10">
    <name type="scientific">Acidithrix ferrooxidans</name>
    <dbReference type="NCBI Taxonomy" id="1280514"/>
    <lineage>
        <taxon>Bacteria</taxon>
        <taxon>Bacillati</taxon>
        <taxon>Actinomycetota</taxon>
        <taxon>Acidimicrobiia</taxon>
        <taxon>Acidimicrobiales</taxon>
        <taxon>Acidimicrobiaceae</taxon>
        <taxon>Acidithrix</taxon>
    </lineage>
</organism>